<dbReference type="Pfam" id="PF04082">
    <property type="entry name" value="Fungal_trans"/>
    <property type="match status" value="1"/>
</dbReference>
<comment type="caution">
    <text evidence="5">The sequence shown here is derived from an EMBL/GenBank/DDBJ whole genome shotgun (WGS) entry which is preliminary data.</text>
</comment>
<dbReference type="GO" id="GO:0003700">
    <property type="term" value="F:DNA-binding transcription factor activity"/>
    <property type="evidence" value="ECO:0007669"/>
    <property type="project" value="InterPro"/>
</dbReference>
<dbReference type="AlphaFoldDB" id="A0AAN6BKI2"/>
<dbReference type="InterPro" id="IPR050987">
    <property type="entry name" value="AtrR-like"/>
</dbReference>
<dbReference type="PANTHER" id="PTHR46910:SF23">
    <property type="entry name" value="THIAMINE REPRESSIBLE GENES REGULATORY PROTEIN THI1"/>
    <property type="match status" value="1"/>
</dbReference>
<sequence>MKYQSDHTAAINAADGKKNAREESRAGNARILAVLVACAFVQADIASARDAFLELQERAMYMERILKHTSKGIALDTKSLKQMALSIDETDKETQPETDEAELAMEEEECTIDPVEDTVTHFSGEFSYWNFSMRVKRQIEDRMAASASLSQPHPPNQISNYPRAKQLRSSSRTLAAAISCIPPRHIAEFLINSFFKHAVTHYFYVDRPWLLTRLTALYTNPEPLTSKDAPVLSIILTVFAIGTQYAYLEAKSAPTSSSQTQNFSEDELGKMFYQEAIRLLPEIIEVSSLESVQACLLFAAYALPIDAAGLGYVYINLTIRLAMQNGMHRRCVGEAFGAAMMETRNRVWWTAYAMERSVSSLALFAKC</sequence>
<keyword evidence="1" id="KW-0539">Nucleus</keyword>
<dbReference type="GO" id="GO:0003677">
    <property type="term" value="F:DNA binding"/>
    <property type="evidence" value="ECO:0007669"/>
    <property type="project" value="InterPro"/>
</dbReference>
<proteinExistence type="predicted"/>
<evidence type="ECO:0000259" key="4">
    <source>
        <dbReference type="Pfam" id="PF04082"/>
    </source>
</evidence>
<keyword evidence="3" id="KW-1133">Transmembrane helix</keyword>
<reference evidence="5" key="1">
    <citation type="journal article" date="2020" name="bioRxiv">
        <title>Genomic and phenotypic heterogeneity of clinical isolates of the human pathogens Aspergillus fumigatus, Aspergillus lentulus and Aspergillus fumigatiaffinis.</title>
        <authorList>
            <person name="dos Santos R.A.C."/>
            <person name="Steenwyk J.L."/>
            <person name="Rivero-Menendez O."/>
            <person name="Mead M.E."/>
            <person name="Silva L.P."/>
            <person name="Bastos R.W."/>
            <person name="Alastruey-Izquierdo A."/>
            <person name="Goldman G.H."/>
            <person name="Rokas A."/>
        </authorList>
    </citation>
    <scope>NUCLEOTIDE SEQUENCE</scope>
    <source>
        <strain evidence="5">CNM-CM8927</strain>
    </source>
</reference>
<evidence type="ECO:0000256" key="1">
    <source>
        <dbReference type="ARBA" id="ARBA00023242"/>
    </source>
</evidence>
<dbReference type="PANTHER" id="PTHR46910">
    <property type="entry name" value="TRANSCRIPTION FACTOR PDR1"/>
    <property type="match status" value="1"/>
</dbReference>
<evidence type="ECO:0000256" key="2">
    <source>
        <dbReference type="SAM" id="MobiDB-lite"/>
    </source>
</evidence>
<dbReference type="EMBL" id="JAAAPU010000325">
    <property type="protein sequence ID" value="KAF4199498.1"/>
    <property type="molecule type" value="Genomic_DNA"/>
</dbReference>
<dbReference type="InterPro" id="IPR007219">
    <property type="entry name" value="XnlR_reg_dom"/>
</dbReference>
<accession>A0AAN6BKI2</accession>
<evidence type="ECO:0000313" key="6">
    <source>
        <dbReference type="Proteomes" id="UP000649114"/>
    </source>
</evidence>
<dbReference type="CDD" id="cd12148">
    <property type="entry name" value="fungal_TF_MHR"/>
    <property type="match status" value="1"/>
</dbReference>
<reference evidence="5" key="2">
    <citation type="submission" date="2020-04" db="EMBL/GenBank/DDBJ databases">
        <authorList>
            <person name="Santos R.A.C."/>
            <person name="Steenwyk J.L."/>
            <person name="Rivero-Menendez O."/>
            <person name="Mead M.E."/>
            <person name="Silva L.P."/>
            <person name="Bastos R.W."/>
            <person name="Alastruey-Izquierdo A."/>
            <person name="Goldman G.H."/>
            <person name="Rokas A."/>
        </authorList>
    </citation>
    <scope>NUCLEOTIDE SEQUENCE</scope>
    <source>
        <strain evidence="5">CNM-CM8927</strain>
    </source>
</reference>
<dbReference type="Proteomes" id="UP000649114">
    <property type="component" value="Unassembled WGS sequence"/>
</dbReference>
<protein>
    <recommendedName>
        <fullName evidence="4">Xylanolytic transcriptional activator regulatory domain-containing protein</fullName>
    </recommendedName>
</protein>
<feature type="region of interest" description="Disordered" evidence="2">
    <location>
        <begin position="1"/>
        <end position="22"/>
    </location>
</feature>
<organism evidence="5 6">
    <name type="scientific">Aspergillus lentulus</name>
    <dbReference type="NCBI Taxonomy" id="293939"/>
    <lineage>
        <taxon>Eukaryota</taxon>
        <taxon>Fungi</taxon>
        <taxon>Dikarya</taxon>
        <taxon>Ascomycota</taxon>
        <taxon>Pezizomycotina</taxon>
        <taxon>Eurotiomycetes</taxon>
        <taxon>Eurotiomycetidae</taxon>
        <taxon>Eurotiales</taxon>
        <taxon>Aspergillaceae</taxon>
        <taxon>Aspergillus</taxon>
        <taxon>Aspergillus subgen. Fumigati</taxon>
    </lineage>
</organism>
<keyword evidence="3" id="KW-0472">Membrane</keyword>
<feature type="domain" description="Xylanolytic transcriptional activator regulatory" evidence="4">
    <location>
        <begin position="191"/>
        <end position="360"/>
    </location>
</feature>
<evidence type="ECO:0000313" key="5">
    <source>
        <dbReference type="EMBL" id="KAF4199498.1"/>
    </source>
</evidence>
<dbReference type="GO" id="GO:0008270">
    <property type="term" value="F:zinc ion binding"/>
    <property type="evidence" value="ECO:0007669"/>
    <property type="project" value="InterPro"/>
</dbReference>
<keyword evidence="3" id="KW-0812">Transmembrane</keyword>
<gene>
    <name evidence="5" type="ORF">CNMCM8927_005260</name>
</gene>
<dbReference type="GO" id="GO:0006351">
    <property type="term" value="P:DNA-templated transcription"/>
    <property type="evidence" value="ECO:0007669"/>
    <property type="project" value="InterPro"/>
</dbReference>
<name>A0AAN6BKI2_ASPLE</name>
<evidence type="ECO:0000256" key="3">
    <source>
        <dbReference type="SAM" id="Phobius"/>
    </source>
</evidence>
<feature type="transmembrane region" description="Helical" evidence="3">
    <location>
        <begin position="296"/>
        <end position="319"/>
    </location>
</feature>